<dbReference type="STRING" id="1314800.A0A1B7MJU5"/>
<dbReference type="Proteomes" id="UP000092154">
    <property type="component" value="Unassembled WGS sequence"/>
</dbReference>
<keyword evidence="6" id="KW-1185">Reference proteome</keyword>
<evidence type="ECO:0000259" key="4">
    <source>
        <dbReference type="Pfam" id="PF20153"/>
    </source>
</evidence>
<dbReference type="AlphaFoldDB" id="A0A1B7MJU5"/>
<dbReference type="InterPro" id="IPR045338">
    <property type="entry name" value="DUF6535"/>
</dbReference>
<proteinExistence type="predicted"/>
<accession>A0A1B7MJU5</accession>
<feature type="region of interest" description="Disordered" evidence="1">
    <location>
        <begin position="284"/>
        <end position="311"/>
    </location>
</feature>
<dbReference type="OrthoDB" id="3016665at2759"/>
<feature type="domain" description="DUF6535" evidence="4">
    <location>
        <begin position="2"/>
        <end position="84"/>
    </location>
</feature>
<name>A0A1B7MJU5_9AGAM</name>
<evidence type="ECO:0000256" key="2">
    <source>
        <dbReference type="SAM" id="Phobius"/>
    </source>
</evidence>
<keyword evidence="2" id="KW-0472">Membrane</keyword>
<evidence type="ECO:0000256" key="3">
    <source>
        <dbReference type="SAM" id="SignalP"/>
    </source>
</evidence>
<sequence>MQTLAYASLSLSLLAAFGAVMGKQWLNSYKAARGRGTLQDRGLQRQRKLDGLELWHLKKVLEAFLALLQISLLLFGLSLSAYMFTRQPTISSVVISTTALGILFYVATIFISLLHPDSPFQTIGTALVGAICQKARTITVNMIEKSSFLYRRFRKFTILPDMEDVKARQVVLGRLSAIRWILETSTNPEVAEAAAAVIPRTQWPPEVDATVVYARLVNHLTTCINRPELFMTFGKAMAHLRANSVTIGSCDSSTETATWMSWRDMSSFIREAFADAHRACDRRQKTEQDARAKVEAGARTKDEAGARAKDEADARSALRTIMVHGLGHCLLHPDDENLIWDGDFRWRHSNGNTPSSEEFDWLIDYLVEKVEDETDAETEGDALLALSAMHGLGSSAKRSSYVKALIRCMAPVRPSRVRYAALRAVSDARDELASMTISDSASLDIDATLLDGLSRALLTAVGPNQDQTVQHSTSDADFAAMPNYYYYYLRLIFALQKNDEWWERLAHGGHLERWSSSFLYDITLASPNFLDKTHLAGILLRIDPSSNDVSPNLAQEKWWTLIRRAWNSPHLYFLSTPEHIEALQTLVTMTKQNLPRPNNPVAKAELAKLAKCVDRVLYSLKLIRTFLRLQADAGFDGAVLAVQGLYDDLSSYAASENRHTPQGDDELLEP</sequence>
<dbReference type="EMBL" id="KV448892">
    <property type="protein sequence ID" value="OAX32876.1"/>
    <property type="molecule type" value="Genomic_DNA"/>
</dbReference>
<protein>
    <recommendedName>
        <fullName evidence="4">DUF6535 domain-containing protein</fullName>
    </recommendedName>
</protein>
<feature type="transmembrane region" description="Helical" evidence="2">
    <location>
        <begin position="63"/>
        <end position="84"/>
    </location>
</feature>
<feature type="signal peptide" evidence="3">
    <location>
        <begin position="1"/>
        <end position="22"/>
    </location>
</feature>
<keyword evidence="2" id="KW-1133">Transmembrane helix</keyword>
<evidence type="ECO:0000313" key="6">
    <source>
        <dbReference type="Proteomes" id="UP000092154"/>
    </source>
</evidence>
<dbReference type="InParanoid" id="A0A1B7MJU5"/>
<organism evidence="5 6">
    <name type="scientific">Rhizopogon vinicolor AM-OR11-026</name>
    <dbReference type="NCBI Taxonomy" id="1314800"/>
    <lineage>
        <taxon>Eukaryota</taxon>
        <taxon>Fungi</taxon>
        <taxon>Dikarya</taxon>
        <taxon>Basidiomycota</taxon>
        <taxon>Agaricomycotina</taxon>
        <taxon>Agaricomycetes</taxon>
        <taxon>Agaricomycetidae</taxon>
        <taxon>Boletales</taxon>
        <taxon>Suillineae</taxon>
        <taxon>Rhizopogonaceae</taxon>
        <taxon>Rhizopogon</taxon>
    </lineage>
</organism>
<keyword evidence="2" id="KW-0812">Transmembrane</keyword>
<reference evidence="5 6" key="1">
    <citation type="submission" date="2016-06" db="EMBL/GenBank/DDBJ databases">
        <title>Comparative genomics of the ectomycorrhizal sister species Rhizopogon vinicolor and Rhizopogon vesiculosus (Basidiomycota: Boletales) reveals a divergence of the mating type B locus.</title>
        <authorList>
            <consortium name="DOE Joint Genome Institute"/>
            <person name="Mujic A.B."/>
            <person name="Kuo A."/>
            <person name="Tritt A."/>
            <person name="Lipzen A."/>
            <person name="Chen C."/>
            <person name="Johnson J."/>
            <person name="Sharma A."/>
            <person name="Barry K."/>
            <person name="Grigoriev I.V."/>
            <person name="Spatafora J.W."/>
        </authorList>
    </citation>
    <scope>NUCLEOTIDE SEQUENCE [LARGE SCALE GENOMIC DNA]</scope>
    <source>
        <strain evidence="5 6">AM-OR11-026</strain>
    </source>
</reference>
<gene>
    <name evidence="5" type="ORF">K503DRAFT_804850</name>
</gene>
<dbReference type="Pfam" id="PF20153">
    <property type="entry name" value="DUF6535"/>
    <property type="match status" value="1"/>
</dbReference>
<keyword evidence="3" id="KW-0732">Signal</keyword>
<evidence type="ECO:0000313" key="5">
    <source>
        <dbReference type="EMBL" id="OAX32876.1"/>
    </source>
</evidence>
<evidence type="ECO:0000256" key="1">
    <source>
        <dbReference type="SAM" id="MobiDB-lite"/>
    </source>
</evidence>
<feature type="transmembrane region" description="Helical" evidence="2">
    <location>
        <begin position="93"/>
        <end position="114"/>
    </location>
</feature>
<feature type="chain" id="PRO_5008597365" description="DUF6535 domain-containing protein" evidence="3">
    <location>
        <begin position="23"/>
        <end position="670"/>
    </location>
</feature>